<dbReference type="PANTHER" id="PTHR22997">
    <property type="entry name" value="PIH1 DOMAIN-CONTAINING PROTEIN 1"/>
    <property type="match status" value="1"/>
</dbReference>
<feature type="compositionally biased region" description="Polar residues" evidence="3">
    <location>
        <begin position="319"/>
        <end position="328"/>
    </location>
</feature>
<proteinExistence type="inferred from homology"/>
<keyword evidence="5" id="KW-1185">Reference proteome</keyword>
<dbReference type="Pfam" id="PF08190">
    <property type="entry name" value="PIH1"/>
    <property type="match status" value="1"/>
</dbReference>
<protein>
    <submittedName>
        <fullName evidence="4">PIH1 domain containing 1</fullName>
    </submittedName>
</protein>
<dbReference type="GO" id="GO:0000492">
    <property type="term" value="P:box C/D snoRNP assembly"/>
    <property type="evidence" value="ECO:0007669"/>
    <property type="project" value="TreeGrafter"/>
</dbReference>
<feature type="region of interest" description="Disordered" evidence="3">
    <location>
        <begin position="172"/>
        <end position="192"/>
    </location>
</feature>
<organism evidence="4 5">
    <name type="scientific">Corvus moneduloides</name>
    <name type="common">New Caledonian crow</name>
    <dbReference type="NCBI Taxonomy" id="1196302"/>
    <lineage>
        <taxon>Eukaryota</taxon>
        <taxon>Metazoa</taxon>
        <taxon>Chordata</taxon>
        <taxon>Craniata</taxon>
        <taxon>Vertebrata</taxon>
        <taxon>Euteleostomi</taxon>
        <taxon>Archelosauria</taxon>
        <taxon>Archosauria</taxon>
        <taxon>Dinosauria</taxon>
        <taxon>Saurischia</taxon>
        <taxon>Theropoda</taxon>
        <taxon>Coelurosauria</taxon>
        <taxon>Aves</taxon>
        <taxon>Neognathae</taxon>
        <taxon>Neoaves</taxon>
        <taxon>Telluraves</taxon>
        <taxon>Australaves</taxon>
        <taxon>Passeriformes</taxon>
        <taxon>Corvoidea</taxon>
        <taxon>Corvidae</taxon>
        <taxon>Corvus</taxon>
    </lineage>
</organism>
<dbReference type="GO" id="GO:0005737">
    <property type="term" value="C:cytoplasm"/>
    <property type="evidence" value="ECO:0007669"/>
    <property type="project" value="TreeGrafter"/>
</dbReference>
<dbReference type="GO" id="GO:0097255">
    <property type="term" value="C:R2TP complex"/>
    <property type="evidence" value="ECO:0007669"/>
    <property type="project" value="TreeGrafter"/>
</dbReference>
<comment type="function">
    <text evidence="2">Involved in the assembly of C/D box small nucleolar ribonucleoprotein (snoRNP) particles. Recruits the SWI/SNF complex to the core promoter of rRNA genes and enhances pre-rRNA transcription. Mediates interaction of TELO2 with the R2TP complex which is necessary for the stability of MTOR and SMG1. Positively regulates the assembly and activity of the mTORC1 complex.</text>
</comment>
<accession>A0A8U7NEP7</accession>
<reference evidence="4" key="3">
    <citation type="submission" date="2025-09" db="UniProtKB">
        <authorList>
            <consortium name="Ensembl"/>
        </authorList>
    </citation>
    <scope>IDENTIFICATION</scope>
</reference>
<dbReference type="InterPro" id="IPR012981">
    <property type="entry name" value="PIH1_N"/>
</dbReference>
<name>A0A8U7NEP7_CORMO</name>
<dbReference type="InterPro" id="IPR050734">
    <property type="entry name" value="PIH1/Kintoun_subfamily"/>
</dbReference>
<evidence type="ECO:0000313" key="4">
    <source>
        <dbReference type="Ensembl" id="ENSCMUP00000033617.1"/>
    </source>
</evidence>
<reference evidence="5" key="1">
    <citation type="submission" date="2019-10" db="EMBL/GenBank/DDBJ databases">
        <title>Corvus moneduloides (New Caledonian crow) genome, bCorMon1, primary haplotype.</title>
        <authorList>
            <person name="Rutz C."/>
            <person name="Fungtammasan C."/>
            <person name="Mountcastle J."/>
            <person name="Formenti G."/>
            <person name="Chow W."/>
            <person name="Howe K."/>
            <person name="Steele M.P."/>
            <person name="Fernandes J."/>
            <person name="Gilbert M.T.P."/>
            <person name="Fedrigo O."/>
            <person name="Jarvis E.D."/>
            <person name="Gemmell N."/>
        </authorList>
    </citation>
    <scope>NUCLEOTIDE SEQUENCE [LARGE SCALE GENOMIC DNA]</scope>
</reference>
<reference evidence="4" key="2">
    <citation type="submission" date="2025-08" db="UniProtKB">
        <authorList>
            <consortium name="Ensembl"/>
        </authorList>
    </citation>
    <scope>IDENTIFICATION</scope>
</reference>
<evidence type="ECO:0000256" key="2">
    <source>
        <dbReference type="ARBA" id="ARBA00046233"/>
    </source>
</evidence>
<feature type="region of interest" description="Disordered" evidence="3">
    <location>
        <begin position="242"/>
        <end position="356"/>
    </location>
</feature>
<dbReference type="PANTHER" id="PTHR22997:SF0">
    <property type="entry name" value="PIH1 DOMAIN-CONTAINING PROTEIN 1"/>
    <property type="match status" value="1"/>
</dbReference>
<dbReference type="GO" id="GO:0006364">
    <property type="term" value="P:rRNA processing"/>
    <property type="evidence" value="ECO:0007669"/>
    <property type="project" value="TreeGrafter"/>
</dbReference>
<dbReference type="Proteomes" id="UP000694553">
    <property type="component" value="Unassembled WGS sequence"/>
</dbReference>
<sequence length="356" mass="37908">MADPSLLSAELEADEEEEAALRRLLLQVGFGAVPAGPPTPCPPPGLCVKTRAGGNKVFVNVCHSPEVPPPPPVSPPGLQRLLREPPGPDGGFRIPMSLGEPHAELDRGGRGCTAYDVVVNSGFFRTLQADPLYLEFFLTVAMEGLSEKYGVELELTGWRVLQNRKFLGSISAQNIRPSPKSPGPPQPDYEERLLLLRPPPGGAAAAGPPGRQGALLELGLPLPADPARCRARFRRRSKVTMATAGGGRGRTRLFRPRDTPPAEHVAPPAGSHGDDAATGVRGEGPISPPPPRDPPPREVPGSLWTLPRIVRDPPGHPSLGSSWTSPGCSWTPPGAFWTPQPRTPLDFLSGTPFRTL</sequence>
<gene>
    <name evidence="4" type="primary">PIH1D1</name>
</gene>
<evidence type="ECO:0000313" key="5">
    <source>
        <dbReference type="Proteomes" id="UP000694553"/>
    </source>
</evidence>
<evidence type="ECO:0000256" key="1">
    <source>
        <dbReference type="ARBA" id="ARBA00008511"/>
    </source>
</evidence>
<dbReference type="GO" id="GO:1990904">
    <property type="term" value="C:ribonucleoprotein complex"/>
    <property type="evidence" value="ECO:0007669"/>
    <property type="project" value="TreeGrafter"/>
</dbReference>
<evidence type="ECO:0000256" key="3">
    <source>
        <dbReference type="SAM" id="MobiDB-lite"/>
    </source>
</evidence>
<comment type="similarity">
    <text evidence="1">Belongs to the PIH1 family.</text>
</comment>
<dbReference type="AlphaFoldDB" id="A0A8U7NEP7"/>
<dbReference type="Ensembl" id="ENSCMUT00000038257.1">
    <property type="protein sequence ID" value="ENSCMUP00000033617.1"/>
    <property type="gene ID" value="ENSCMUG00000018733.1"/>
</dbReference>